<evidence type="ECO:0000313" key="1">
    <source>
        <dbReference type="EMBL" id="VEL09613.1"/>
    </source>
</evidence>
<dbReference type="Proteomes" id="UP000784294">
    <property type="component" value="Unassembled WGS sequence"/>
</dbReference>
<evidence type="ECO:0000313" key="2">
    <source>
        <dbReference type="Proteomes" id="UP000784294"/>
    </source>
</evidence>
<organism evidence="1 2">
    <name type="scientific">Protopolystoma xenopodis</name>
    <dbReference type="NCBI Taxonomy" id="117903"/>
    <lineage>
        <taxon>Eukaryota</taxon>
        <taxon>Metazoa</taxon>
        <taxon>Spiralia</taxon>
        <taxon>Lophotrochozoa</taxon>
        <taxon>Platyhelminthes</taxon>
        <taxon>Monogenea</taxon>
        <taxon>Polyopisthocotylea</taxon>
        <taxon>Polystomatidea</taxon>
        <taxon>Polystomatidae</taxon>
        <taxon>Protopolystoma</taxon>
    </lineage>
</organism>
<reference evidence="1" key="1">
    <citation type="submission" date="2018-11" db="EMBL/GenBank/DDBJ databases">
        <authorList>
            <consortium name="Pathogen Informatics"/>
        </authorList>
    </citation>
    <scope>NUCLEOTIDE SEQUENCE</scope>
</reference>
<gene>
    <name evidence="1" type="ORF">PXEA_LOCUS3053</name>
</gene>
<protein>
    <submittedName>
        <fullName evidence="1">Uncharacterized protein</fullName>
    </submittedName>
</protein>
<comment type="caution">
    <text evidence="1">The sequence shown here is derived from an EMBL/GenBank/DDBJ whole genome shotgun (WGS) entry which is preliminary data.</text>
</comment>
<name>A0A3S5B0D2_9PLAT</name>
<proteinExistence type="predicted"/>
<keyword evidence="2" id="KW-1185">Reference proteome</keyword>
<dbReference type="AlphaFoldDB" id="A0A3S5B0D2"/>
<dbReference type="EMBL" id="CAAALY010006780">
    <property type="protein sequence ID" value="VEL09613.1"/>
    <property type="molecule type" value="Genomic_DNA"/>
</dbReference>
<sequence length="162" mass="18281">MGVSISHDLEERRGLMETLLVILYLAMLCDRYHARRTSPTISKKESQDYNGSEALDFPALHRCSSPKMSSFGKENVSESKCVHPSASSRILDPPPPAPYVSLGWLVYLKDDKYADGHSQANVRRPMKDMVEKLQGKRPHLILTDEASLKGLIQVSRVAYFYL</sequence>
<accession>A0A3S5B0D2</accession>